<proteinExistence type="predicted"/>
<evidence type="ECO:0000313" key="2">
    <source>
        <dbReference type="Ensembl" id="ENSMCSP00000004559.1"/>
    </source>
</evidence>
<dbReference type="InterPro" id="IPR008160">
    <property type="entry name" value="Collagen"/>
</dbReference>
<dbReference type="PANTHER" id="PTHR24023:SF1112">
    <property type="entry name" value="COL_CUTICLE_N DOMAIN-CONTAINING PROTEIN-RELATED"/>
    <property type="match status" value="1"/>
</dbReference>
<dbReference type="PANTHER" id="PTHR24023">
    <property type="entry name" value="COLLAGEN ALPHA"/>
    <property type="match status" value="1"/>
</dbReference>
<dbReference type="Proteomes" id="UP000694560">
    <property type="component" value="Unplaced"/>
</dbReference>
<evidence type="ECO:0000313" key="3">
    <source>
        <dbReference type="Proteomes" id="UP000694560"/>
    </source>
</evidence>
<feature type="compositionally biased region" description="Low complexity" evidence="1">
    <location>
        <begin position="21"/>
        <end position="42"/>
    </location>
</feature>
<evidence type="ECO:0000256" key="1">
    <source>
        <dbReference type="SAM" id="MobiDB-lite"/>
    </source>
</evidence>
<dbReference type="GO" id="GO:0005615">
    <property type="term" value="C:extracellular space"/>
    <property type="evidence" value="ECO:0007669"/>
    <property type="project" value="TreeGrafter"/>
</dbReference>
<dbReference type="AlphaFoldDB" id="A0A8C5TCI0"/>
<keyword evidence="3" id="KW-1185">Reference proteome</keyword>
<name>A0A8C5TCI0_9PASS</name>
<reference evidence="2" key="2">
    <citation type="submission" date="2025-09" db="UniProtKB">
        <authorList>
            <consortium name="Ensembl"/>
        </authorList>
    </citation>
    <scope>IDENTIFICATION</scope>
</reference>
<accession>A0A8C5TCI0</accession>
<organism evidence="2 3">
    <name type="scientific">Malurus cyaneus samueli</name>
    <dbReference type="NCBI Taxonomy" id="2593467"/>
    <lineage>
        <taxon>Eukaryota</taxon>
        <taxon>Metazoa</taxon>
        <taxon>Chordata</taxon>
        <taxon>Craniata</taxon>
        <taxon>Vertebrata</taxon>
        <taxon>Euteleostomi</taxon>
        <taxon>Archelosauria</taxon>
        <taxon>Archosauria</taxon>
        <taxon>Dinosauria</taxon>
        <taxon>Saurischia</taxon>
        <taxon>Theropoda</taxon>
        <taxon>Coelurosauria</taxon>
        <taxon>Aves</taxon>
        <taxon>Neognathae</taxon>
        <taxon>Neoaves</taxon>
        <taxon>Telluraves</taxon>
        <taxon>Australaves</taxon>
        <taxon>Passeriformes</taxon>
        <taxon>Meliphagoidea</taxon>
        <taxon>Maluridae</taxon>
        <taxon>Malurus</taxon>
    </lineage>
</organism>
<feature type="compositionally biased region" description="Gly residues" evidence="1">
    <location>
        <begin position="50"/>
        <end position="59"/>
    </location>
</feature>
<reference evidence="2" key="1">
    <citation type="submission" date="2025-08" db="UniProtKB">
        <authorList>
            <consortium name="Ensembl"/>
        </authorList>
    </citation>
    <scope>IDENTIFICATION</scope>
</reference>
<dbReference type="GO" id="GO:0030020">
    <property type="term" value="F:extracellular matrix structural constituent conferring tensile strength"/>
    <property type="evidence" value="ECO:0007669"/>
    <property type="project" value="TreeGrafter"/>
</dbReference>
<feature type="region of interest" description="Disordered" evidence="1">
    <location>
        <begin position="1"/>
        <end position="61"/>
    </location>
</feature>
<dbReference type="GO" id="GO:0030198">
    <property type="term" value="P:extracellular matrix organization"/>
    <property type="evidence" value="ECO:0007669"/>
    <property type="project" value="TreeGrafter"/>
</dbReference>
<dbReference type="InterPro" id="IPR050149">
    <property type="entry name" value="Collagen_superfamily"/>
</dbReference>
<protein>
    <submittedName>
        <fullName evidence="2">Uncharacterized protein</fullName>
    </submittedName>
</protein>
<sequence>MHDCGLLGADGSPGLPGSKGEPGPQGLPGLMGLPGTPGTRGFPGPPGNRGPDGGPGSQGPLGEEVLSAAVLSIATYWEKGTTKWGDGESPVASVCGTKLIVWLVHVAELFFSHLYDNFCKKLRSICEHHPCKTAFSCLEKRSKAIFGEKGPASPGPVICISACRTDCLKALCRTRYLSQVYPQERVCMDFSEE</sequence>
<dbReference type="GO" id="GO:0031012">
    <property type="term" value="C:extracellular matrix"/>
    <property type="evidence" value="ECO:0007669"/>
    <property type="project" value="TreeGrafter"/>
</dbReference>
<dbReference type="Pfam" id="PF01391">
    <property type="entry name" value="Collagen"/>
    <property type="match status" value="1"/>
</dbReference>
<dbReference type="Ensembl" id="ENSMCST00000004664.1">
    <property type="protein sequence ID" value="ENSMCSP00000004559.1"/>
    <property type="gene ID" value="ENSMCSG00000003056.1"/>
</dbReference>